<proteinExistence type="predicted"/>
<dbReference type="EMBL" id="MU839838">
    <property type="protein sequence ID" value="KAK1752972.1"/>
    <property type="molecule type" value="Genomic_DNA"/>
</dbReference>
<evidence type="ECO:0000256" key="6">
    <source>
        <dbReference type="ARBA" id="ARBA00022989"/>
    </source>
</evidence>
<dbReference type="FunFam" id="3.40.50.300:FF:001471">
    <property type="entry name" value="P-loop containing nucleoside triphosphate hydrolase protein"/>
    <property type="match status" value="1"/>
</dbReference>
<dbReference type="InterPro" id="IPR027417">
    <property type="entry name" value="P-loop_NTPase"/>
</dbReference>
<evidence type="ECO:0000256" key="3">
    <source>
        <dbReference type="ARBA" id="ARBA00022692"/>
    </source>
</evidence>
<feature type="region of interest" description="Disordered" evidence="8">
    <location>
        <begin position="1377"/>
        <end position="1409"/>
    </location>
</feature>
<dbReference type="GO" id="GO:0015421">
    <property type="term" value="F:ABC-type oligopeptide transporter activity"/>
    <property type="evidence" value="ECO:0007669"/>
    <property type="project" value="TreeGrafter"/>
</dbReference>
<dbReference type="PROSITE" id="PS00211">
    <property type="entry name" value="ABC_TRANSPORTER_1"/>
    <property type="match status" value="1"/>
</dbReference>
<dbReference type="PANTHER" id="PTHR43394:SF15">
    <property type="entry name" value="ALPHA-FACTOR-TRANSPORTING ATPASE"/>
    <property type="match status" value="1"/>
</dbReference>
<dbReference type="InterPro" id="IPR011527">
    <property type="entry name" value="ABC1_TM_dom"/>
</dbReference>
<keyword evidence="5" id="KW-0067">ATP-binding</keyword>
<dbReference type="InterPro" id="IPR003439">
    <property type="entry name" value="ABC_transporter-like_ATP-bd"/>
</dbReference>
<dbReference type="Gene3D" id="3.40.50.300">
    <property type="entry name" value="P-loop containing nucleotide triphosphate hydrolases"/>
    <property type="match status" value="2"/>
</dbReference>
<protein>
    <submittedName>
        <fullName evidence="12">ABC transporter expressed in the mitochondrial inner membrane</fullName>
    </submittedName>
</protein>
<evidence type="ECO:0000256" key="8">
    <source>
        <dbReference type="SAM" id="MobiDB-lite"/>
    </source>
</evidence>
<dbReference type="GO" id="GO:0016887">
    <property type="term" value="F:ATP hydrolysis activity"/>
    <property type="evidence" value="ECO:0007669"/>
    <property type="project" value="InterPro"/>
</dbReference>
<feature type="transmembrane region" description="Helical" evidence="9">
    <location>
        <begin position="779"/>
        <end position="800"/>
    </location>
</feature>
<dbReference type="GO" id="GO:0090374">
    <property type="term" value="P:oligopeptide export from mitochondrion"/>
    <property type="evidence" value="ECO:0007669"/>
    <property type="project" value="TreeGrafter"/>
</dbReference>
<comment type="subcellular location">
    <subcellularLocation>
        <location evidence="1">Membrane</location>
        <topology evidence="1">Multi-pass membrane protein</topology>
    </subcellularLocation>
</comment>
<dbReference type="Pfam" id="PF00664">
    <property type="entry name" value="ABC_membrane"/>
    <property type="match status" value="2"/>
</dbReference>
<keyword evidence="6 9" id="KW-1133">Transmembrane helix</keyword>
<keyword evidence="2" id="KW-0813">Transport</keyword>
<feature type="transmembrane region" description="Helical" evidence="9">
    <location>
        <begin position="273"/>
        <end position="291"/>
    </location>
</feature>
<sequence length="1418" mass="153965">MSGVATEKAPADVTKSSFSDLFVFTRRYHLPIVVCAFVTAALVAGARTAYAVFVGTIFEIVTRFGAGQLQPDDFFAQISRWAGYLCLLGLGMWLVATIDTALWVLTGELRARTAREKLFGAFLRKTMSWYDSRENGMSSLMVGIQTQIRELQMATSQTLGFLVFEVFVFVACIGLAFYFSFKLTLVMLATGLPSAAVLWLISHFLDPAIAGQNRELAEASKHATAATTAIDLVKVYNGQDHEAFQFVSAIRRSARFYGRQVVCNCAQMSYIKFWMIMLFVIGFYFAVVLSSRGEITPGNALTTFYAVLIAFQSLEALGPQWLILAKGMAAGQLLDALVAGQKGHDGEPVDKVSGLFSPCRCHGEIAMSNVSFAYPSNPTNLVLSPSDFHFPAGQLTFVVGRSGSGKSTLANLLLRFYEPRTGSITLDGHPVQSLDLDWLRHNVLLVQQSSVLFNDTFFNNVAFGAGDPETVSPARVQEACNMALLQSTISGMPDGLETPIGPNGYSLSGGQRQRLALARAKLRDPPVLILDEVTSGLDPVGRTLIMDAIRMWRRDKTTIIITHEVGHIEPEEYVYVMEDGDIVQEGFQKGLLAEENGLFASLLASADDASSSGRSSLSSSDDEGSEFEGDDIAERRPSGLLYSFGLDTQVTSGLFHRLSLPVEPPMTKGAGHRFLNLPVGSRRGSLARKSSEAAAMAVIAETGREVQNSRTQHERRTAHEREMAAAAASMDSLDLFFLERLAKPRDKKHDTPAGPRLPSLTAILKTVWPTLDGHGKVQLVIGLCCCGVIAGSDVAFAFIFAKLLTSFWQPAGQHESGTRWASILTGVAAIDGLATFFAYYLMEHVAQKWINTLRAEAISRILAQPKSWFDKARHSPSRIAQCLDRSAEEMRKLVGMFVPVIVTVVFLISASIIWALIIRWDLTLVTLAGLPVALGTARANSLVAGKWESACDAAAATTGSVFSDTFSNIRVVRALTLEKYFSTKHTRSAAATYRVGAKRAVAVGLFHGLHQSMSYFITALVFFFGARILSRGETSVTDVLRVMNLLLFSLGTSVAMLANVPQMAAAKATAVQVLHLAHLDRSASHEVGGDERVVASPLPIRMTNLRFAYPSSPGMEVLHNINLEIRPGTCTAIVGASGCGKSTLASLLLRLYAPLEEKRYHTPTLPPLALPYESPRPPPDPASTSALTYAARPASSLSTPSLRGRMAYVPQQPFLFPTSIRENITYGLHDSSPLRAQAFIEDATRAVGIHDFIVSLPRGYETSVGEGGQALSGGQMQRVALARAILRRPDVLVLDEPTSALDAAGAEAIRGLIQGLVSEGRMAVVVVTHSKEMMRAAGEVVMVEGGRVVEMGEYEELAGRGGRFAQLVGGGVWVGPSEVGKERKKKGRGREEALRQLQGDDEEDDKGKREVMFREVRY</sequence>
<dbReference type="GO" id="GO:0005743">
    <property type="term" value="C:mitochondrial inner membrane"/>
    <property type="evidence" value="ECO:0007669"/>
    <property type="project" value="TreeGrafter"/>
</dbReference>
<accession>A0AAJ0B7I6</accession>
<evidence type="ECO:0000313" key="12">
    <source>
        <dbReference type="EMBL" id="KAK1752972.1"/>
    </source>
</evidence>
<feature type="transmembrane region" description="Helical" evidence="9">
    <location>
        <begin position="185"/>
        <end position="205"/>
    </location>
</feature>
<gene>
    <name evidence="12" type="ORF">QBC47DRAFT_305094</name>
</gene>
<feature type="compositionally biased region" description="Low complexity" evidence="8">
    <location>
        <begin position="608"/>
        <end position="619"/>
    </location>
</feature>
<dbReference type="InterPro" id="IPR003593">
    <property type="entry name" value="AAA+_ATPase"/>
</dbReference>
<dbReference type="SMART" id="SM00382">
    <property type="entry name" value="AAA"/>
    <property type="match status" value="2"/>
</dbReference>
<dbReference type="CDD" id="cd18577">
    <property type="entry name" value="ABC_6TM_Pgp_ABCB1_D1_like"/>
    <property type="match status" value="1"/>
</dbReference>
<feature type="domain" description="ABC transmembrane type-1" evidence="11">
    <location>
        <begin position="780"/>
        <end position="1065"/>
    </location>
</feature>
<feature type="transmembrane region" description="Helical" evidence="9">
    <location>
        <begin position="159"/>
        <end position="179"/>
    </location>
</feature>
<feature type="transmembrane region" description="Helical" evidence="9">
    <location>
        <begin position="32"/>
        <end position="61"/>
    </location>
</feature>
<feature type="transmembrane region" description="Helical" evidence="9">
    <location>
        <begin position="820"/>
        <end position="841"/>
    </location>
</feature>
<dbReference type="InterPro" id="IPR039421">
    <property type="entry name" value="Type_1_exporter"/>
</dbReference>
<evidence type="ECO:0000256" key="4">
    <source>
        <dbReference type="ARBA" id="ARBA00022741"/>
    </source>
</evidence>
<evidence type="ECO:0000256" key="7">
    <source>
        <dbReference type="ARBA" id="ARBA00023136"/>
    </source>
</evidence>
<evidence type="ECO:0000259" key="11">
    <source>
        <dbReference type="PROSITE" id="PS50929"/>
    </source>
</evidence>
<keyword evidence="3 9" id="KW-0812">Transmembrane</keyword>
<organism evidence="12 13">
    <name type="scientific">Echria macrotheca</name>
    <dbReference type="NCBI Taxonomy" id="438768"/>
    <lineage>
        <taxon>Eukaryota</taxon>
        <taxon>Fungi</taxon>
        <taxon>Dikarya</taxon>
        <taxon>Ascomycota</taxon>
        <taxon>Pezizomycotina</taxon>
        <taxon>Sordariomycetes</taxon>
        <taxon>Sordariomycetidae</taxon>
        <taxon>Sordariales</taxon>
        <taxon>Schizotheciaceae</taxon>
        <taxon>Echria</taxon>
    </lineage>
</organism>
<dbReference type="PROSITE" id="PS50929">
    <property type="entry name" value="ABC_TM1F"/>
    <property type="match status" value="2"/>
</dbReference>
<dbReference type="Gene3D" id="1.20.1560.10">
    <property type="entry name" value="ABC transporter type 1, transmembrane domain"/>
    <property type="match status" value="3"/>
</dbReference>
<dbReference type="Proteomes" id="UP001239445">
    <property type="component" value="Unassembled WGS sequence"/>
</dbReference>
<feature type="transmembrane region" description="Helical" evidence="9">
    <location>
        <begin position="1042"/>
        <end position="1060"/>
    </location>
</feature>
<feature type="transmembrane region" description="Helical" evidence="9">
    <location>
        <begin position="893"/>
        <end position="917"/>
    </location>
</feature>
<evidence type="ECO:0000256" key="9">
    <source>
        <dbReference type="SAM" id="Phobius"/>
    </source>
</evidence>
<reference evidence="12" key="1">
    <citation type="submission" date="2023-06" db="EMBL/GenBank/DDBJ databases">
        <title>Genome-scale phylogeny and comparative genomics of the fungal order Sordariales.</title>
        <authorList>
            <consortium name="Lawrence Berkeley National Laboratory"/>
            <person name="Hensen N."/>
            <person name="Bonometti L."/>
            <person name="Westerberg I."/>
            <person name="Brannstrom I.O."/>
            <person name="Guillou S."/>
            <person name="Cros-Aarteil S."/>
            <person name="Calhoun S."/>
            <person name="Haridas S."/>
            <person name="Kuo A."/>
            <person name="Mondo S."/>
            <person name="Pangilinan J."/>
            <person name="Riley R."/>
            <person name="Labutti K."/>
            <person name="Andreopoulos B."/>
            <person name="Lipzen A."/>
            <person name="Chen C."/>
            <person name="Yanf M."/>
            <person name="Daum C."/>
            <person name="Ng V."/>
            <person name="Clum A."/>
            <person name="Steindorff A."/>
            <person name="Ohm R."/>
            <person name="Martin F."/>
            <person name="Silar P."/>
            <person name="Natvig D."/>
            <person name="Lalanne C."/>
            <person name="Gautier V."/>
            <person name="Ament-Velasquez S.L."/>
            <person name="Kruys A."/>
            <person name="Hutchinson M.I."/>
            <person name="Powell A.J."/>
            <person name="Barry K."/>
            <person name="Miller A.N."/>
            <person name="Grigoriev I.V."/>
            <person name="Debuchy R."/>
            <person name="Gladieux P."/>
            <person name="Thoren M.H."/>
            <person name="Johannesson H."/>
        </authorList>
    </citation>
    <scope>NUCLEOTIDE SEQUENCE</scope>
    <source>
        <strain evidence="12">PSN4</strain>
    </source>
</reference>
<dbReference type="Pfam" id="PF00005">
    <property type="entry name" value="ABC_tran"/>
    <property type="match status" value="2"/>
</dbReference>
<dbReference type="InterPro" id="IPR036640">
    <property type="entry name" value="ABC1_TM_sf"/>
</dbReference>
<feature type="domain" description="ABC transporter" evidence="10">
    <location>
        <begin position="365"/>
        <end position="604"/>
    </location>
</feature>
<evidence type="ECO:0000256" key="2">
    <source>
        <dbReference type="ARBA" id="ARBA00022448"/>
    </source>
</evidence>
<dbReference type="GO" id="GO:0005524">
    <property type="term" value="F:ATP binding"/>
    <property type="evidence" value="ECO:0007669"/>
    <property type="project" value="UniProtKB-KW"/>
</dbReference>
<name>A0AAJ0B7I6_9PEZI</name>
<dbReference type="PANTHER" id="PTHR43394">
    <property type="entry name" value="ATP-DEPENDENT PERMEASE MDL1, MITOCHONDRIAL"/>
    <property type="match status" value="1"/>
</dbReference>
<dbReference type="PROSITE" id="PS50893">
    <property type="entry name" value="ABC_TRANSPORTER_2"/>
    <property type="match status" value="2"/>
</dbReference>
<keyword evidence="13" id="KW-1185">Reference proteome</keyword>
<feature type="compositionally biased region" description="Acidic residues" evidence="8">
    <location>
        <begin position="620"/>
        <end position="631"/>
    </location>
</feature>
<dbReference type="SUPFAM" id="SSF90123">
    <property type="entry name" value="ABC transporter transmembrane region"/>
    <property type="match status" value="2"/>
</dbReference>
<feature type="region of interest" description="Disordered" evidence="8">
    <location>
        <begin position="608"/>
        <end position="632"/>
    </location>
</feature>
<keyword evidence="7 9" id="KW-0472">Membrane</keyword>
<dbReference type="InterPro" id="IPR017871">
    <property type="entry name" value="ABC_transporter-like_CS"/>
</dbReference>
<feature type="domain" description="ABC transmembrane type-1" evidence="11">
    <location>
        <begin position="36"/>
        <end position="326"/>
    </location>
</feature>
<evidence type="ECO:0000256" key="5">
    <source>
        <dbReference type="ARBA" id="ARBA00022840"/>
    </source>
</evidence>
<dbReference type="SUPFAM" id="SSF52540">
    <property type="entry name" value="P-loop containing nucleoside triphosphate hydrolases"/>
    <property type="match status" value="2"/>
</dbReference>
<evidence type="ECO:0000256" key="1">
    <source>
        <dbReference type="ARBA" id="ARBA00004141"/>
    </source>
</evidence>
<comment type="caution">
    <text evidence="12">The sequence shown here is derived from an EMBL/GenBank/DDBJ whole genome shotgun (WGS) entry which is preliminary data.</text>
</comment>
<feature type="transmembrane region" description="Helical" evidence="9">
    <location>
        <begin position="81"/>
        <end position="105"/>
    </location>
</feature>
<evidence type="ECO:0000313" key="13">
    <source>
        <dbReference type="Proteomes" id="UP001239445"/>
    </source>
</evidence>
<evidence type="ECO:0000259" key="10">
    <source>
        <dbReference type="PROSITE" id="PS50893"/>
    </source>
</evidence>
<dbReference type="FunFam" id="3.40.50.300:FF:000604">
    <property type="entry name" value="ABC transporter B family member 28"/>
    <property type="match status" value="1"/>
</dbReference>
<dbReference type="CDD" id="cd18578">
    <property type="entry name" value="ABC_6TM_Pgp_ABCB1_D2_like"/>
    <property type="match status" value="1"/>
</dbReference>
<feature type="transmembrane region" description="Helical" evidence="9">
    <location>
        <begin position="1013"/>
        <end position="1030"/>
    </location>
</feature>
<feature type="domain" description="ABC transporter" evidence="10">
    <location>
        <begin position="1100"/>
        <end position="1370"/>
    </location>
</feature>
<keyword evidence="4" id="KW-0547">Nucleotide-binding</keyword>